<evidence type="ECO:0000256" key="1">
    <source>
        <dbReference type="SAM" id="Phobius"/>
    </source>
</evidence>
<keyword evidence="1" id="KW-1133">Transmembrane helix</keyword>
<dbReference type="RefSeq" id="WP_190210550.1">
    <property type="nucleotide sequence ID" value="NZ_BNBO01000008.1"/>
</dbReference>
<dbReference type="EMBL" id="BNBO01000008">
    <property type="protein sequence ID" value="GHH66754.1"/>
    <property type="molecule type" value="Genomic_DNA"/>
</dbReference>
<reference evidence="2" key="1">
    <citation type="journal article" date="2014" name="Int. J. Syst. Evol. Microbiol.">
        <title>Complete genome sequence of Corynebacterium casei LMG S-19264T (=DSM 44701T), isolated from a smear-ripened cheese.</title>
        <authorList>
            <consortium name="US DOE Joint Genome Institute (JGI-PGF)"/>
            <person name="Walter F."/>
            <person name="Albersmeier A."/>
            <person name="Kalinowski J."/>
            <person name="Ruckert C."/>
        </authorList>
    </citation>
    <scope>NUCLEOTIDE SEQUENCE</scope>
    <source>
        <strain evidence="2">JCM 4646</strain>
    </source>
</reference>
<feature type="transmembrane region" description="Helical" evidence="1">
    <location>
        <begin position="197"/>
        <end position="219"/>
    </location>
</feature>
<keyword evidence="1" id="KW-0812">Transmembrane</keyword>
<sequence length="223" mass="22119">MRALVRYQAALLLRSYGWLPPVLAYTLLMVIAVSIGDPLLGSQAVGAAVLLPVTAWLVRVVVTAEPAASRACLTAVATAPRVQVAALLTALSAGLLLAVGGTLALWAVSGPVSNRKVPPAPLGAALSAGLLASAVCVLLGVAVGALCNRPVLLRGQYGIPLALAAATLALVAPLSPANAAVRELVDASRSGRVGQPWAALVPAAVLLAVAAAGACALAGRRTG</sequence>
<keyword evidence="3" id="KW-1185">Reference proteome</keyword>
<evidence type="ECO:0000313" key="2">
    <source>
        <dbReference type="EMBL" id="GHH66754.1"/>
    </source>
</evidence>
<keyword evidence="1" id="KW-0472">Membrane</keyword>
<protein>
    <recommendedName>
        <fullName evidence="4">ABC transporter</fullName>
    </recommendedName>
</protein>
<accession>A0A919FJI5</accession>
<feature type="transmembrane region" description="Helical" evidence="1">
    <location>
        <begin position="41"/>
        <end position="62"/>
    </location>
</feature>
<evidence type="ECO:0008006" key="4">
    <source>
        <dbReference type="Google" id="ProtNLM"/>
    </source>
</evidence>
<reference evidence="2" key="2">
    <citation type="submission" date="2020-09" db="EMBL/GenBank/DDBJ databases">
        <authorList>
            <person name="Sun Q."/>
            <person name="Ohkuma M."/>
        </authorList>
    </citation>
    <scope>NUCLEOTIDE SEQUENCE</scope>
    <source>
        <strain evidence="2">JCM 4646</strain>
    </source>
</reference>
<proteinExistence type="predicted"/>
<gene>
    <name evidence="2" type="ORF">GCM10018781_21030</name>
</gene>
<evidence type="ECO:0000313" key="3">
    <source>
        <dbReference type="Proteomes" id="UP000617734"/>
    </source>
</evidence>
<dbReference type="Proteomes" id="UP000617734">
    <property type="component" value="Unassembled WGS sequence"/>
</dbReference>
<name>A0A919FJI5_9ACTN</name>
<organism evidence="2 3">
    <name type="scientific">Kitasatospora indigofera</name>
    <dbReference type="NCBI Taxonomy" id="67307"/>
    <lineage>
        <taxon>Bacteria</taxon>
        <taxon>Bacillati</taxon>
        <taxon>Actinomycetota</taxon>
        <taxon>Actinomycetes</taxon>
        <taxon>Kitasatosporales</taxon>
        <taxon>Streptomycetaceae</taxon>
        <taxon>Kitasatospora</taxon>
    </lineage>
</organism>
<feature type="transmembrane region" description="Helical" evidence="1">
    <location>
        <begin position="82"/>
        <end position="108"/>
    </location>
</feature>
<comment type="caution">
    <text evidence="2">The sequence shown here is derived from an EMBL/GenBank/DDBJ whole genome shotgun (WGS) entry which is preliminary data.</text>
</comment>
<feature type="transmembrane region" description="Helical" evidence="1">
    <location>
        <begin position="12"/>
        <end position="35"/>
    </location>
</feature>
<dbReference type="AlphaFoldDB" id="A0A919FJI5"/>
<feature type="transmembrane region" description="Helical" evidence="1">
    <location>
        <begin position="159"/>
        <end position="177"/>
    </location>
</feature>
<feature type="transmembrane region" description="Helical" evidence="1">
    <location>
        <begin position="120"/>
        <end position="147"/>
    </location>
</feature>
<dbReference type="GeneID" id="95352579"/>